<dbReference type="AlphaFoldDB" id="A0AA39Z9L1"/>
<dbReference type="PANTHER" id="PTHR28034">
    <property type="entry name" value="SET1 COMPLEX COMPONENT SHG1"/>
    <property type="match status" value="1"/>
</dbReference>
<proteinExistence type="predicted"/>
<evidence type="ECO:0000259" key="2">
    <source>
        <dbReference type="Pfam" id="PF05205"/>
    </source>
</evidence>
<feature type="region of interest" description="Disordered" evidence="1">
    <location>
        <begin position="189"/>
        <end position="213"/>
    </location>
</feature>
<feature type="non-terminal residue" evidence="3">
    <location>
        <position position="1"/>
    </location>
</feature>
<accession>A0AA39Z9L1</accession>
<sequence length="213" mass="24088">MPDAPAPTPTPAPAPAPVIRKFKASDLPLTQAKRAAIDSLAHSFKKKGGYDAVRKKVWGDFEGEEAQITKEILEVAEREIEKNPAQLLTLERTKAAALIDGALDRSGVYQRAEELISKLIDRGAIEAQLRELRRAEIGDEEAEKERLLGAKTDEEYAAETAARREERERVRANLVAIEENKRKLEREIKAKEDAKRREEERAAREARRKKEKE</sequence>
<keyword evidence="4" id="KW-1185">Reference proteome</keyword>
<name>A0AA39Z9L1_9PEZI</name>
<dbReference type="Proteomes" id="UP001174997">
    <property type="component" value="Unassembled WGS sequence"/>
</dbReference>
<dbReference type="Pfam" id="PF05205">
    <property type="entry name" value="COMPASS-Shg1"/>
    <property type="match status" value="1"/>
</dbReference>
<feature type="domain" description="BOD1/SHG1" evidence="2">
    <location>
        <begin position="39"/>
        <end position="138"/>
    </location>
</feature>
<dbReference type="InterPro" id="IPR055264">
    <property type="entry name" value="BOD1/SHG1_dom"/>
</dbReference>
<dbReference type="PANTHER" id="PTHR28034:SF1">
    <property type="entry name" value="NUCLEOMORPHIN"/>
    <property type="match status" value="1"/>
</dbReference>
<gene>
    <name evidence="3" type="ORF">QBC41DRAFT_229659</name>
</gene>
<feature type="compositionally biased region" description="Basic and acidic residues" evidence="1">
    <location>
        <begin position="189"/>
        <end position="205"/>
    </location>
</feature>
<reference evidence="3" key="1">
    <citation type="submission" date="2023-06" db="EMBL/GenBank/DDBJ databases">
        <title>Genome-scale phylogeny and comparative genomics of the fungal order Sordariales.</title>
        <authorList>
            <consortium name="Lawrence Berkeley National Laboratory"/>
            <person name="Hensen N."/>
            <person name="Bonometti L."/>
            <person name="Westerberg I."/>
            <person name="Brannstrom I.O."/>
            <person name="Guillou S."/>
            <person name="Cros-Aarteil S."/>
            <person name="Calhoun S."/>
            <person name="Haridas S."/>
            <person name="Kuo A."/>
            <person name="Mondo S."/>
            <person name="Pangilinan J."/>
            <person name="Riley R."/>
            <person name="Labutti K."/>
            <person name="Andreopoulos B."/>
            <person name="Lipzen A."/>
            <person name="Chen C."/>
            <person name="Yanf M."/>
            <person name="Daum C."/>
            <person name="Ng V."/>
            <person name="Clum A."/>
            <person name="Steindorff A."/>
            <person name="Ohm R."/>
            <person name="Martin F."/>
            <person name="Silar P."/>
            <person name="Natvig D."/>
            <person name="Lalanne C."/>
            <person name="Gautier V."/>
            <person name="Ament-Velasquez S.L."/>
            <person name="Kruys A."/>
            <person name="Hutchinson M.I."/>
            <person name="Powell A.J."/>
            <person name="Barry K."/>
            <person name="Miller A.N."/>
            <person name="Grigoriev I.V."/>
            <person name="Debuchy R."/>
            <person name="Gladieux P."/>
            <person name="Thoren M.H."/>
            <person name="Johannesson H."/>
        </authorList>
    </citation>
    <scope>NUCLEOTIDE SEQUENCE</scope>
    <source>
        <strain evidence="3">CBS 307.81</strain>
    </source>
</reference>
<comment type="caution">
    <text evidence="3">The sequence shown here is derived from an EMBL/GenBank/DDBJ whole genome shotgun (WGS) entry which is preliminary data.</text>
</comment>
<evidence type="ECO:0000313" key="3">
    <source>
        <dbReference type="EMBL" id="KAK0666840.1"/>
    </source>
</evidence>
<evidence type="ECO:0000256" key="1">
    <source>
        <dbReference type="SAM" id="MobiDB-lite"/>
    </source>
</evidence>
<dbReference type="EMBL" id="JAULSY010000081">
    <property type="protein sequence ID" value="KAK0666840.1"/>
    <property type="molecule type" value="Genomic_DNA"/>
</dbReference>
<protein>
    <submittedName>
        <fullName evidence="3">Complex proteins associated with Set1p component shg1-domain-containing protein</fullName>
    </submittedName>
</protein>
<evidence type="ECO:0000313" key="4">
    <source>
        <dbReference type="Proteomes" id="UP001174997"/>
    </source>
</evidence>
<organism evidence="3 4">
    <name type="scientific">Cercophora samala</name>
    <dbReference type="NCBI Taxonomy" id="330535"/>
    <lineage>
        <taxon>Eukaryota</taxon>
        <taxon>Fungi</taxon>
        <taxon>Dikarya</taxon>
        <taxon>Ascomycota</taxon>
        <taxon>Pezizomycotina</taxon>
        <taxon>Sordariomycetes</taxon>
        <taxon>Sordariomycetidae</taxon>
        <taxon>Sordariales</taxon>
        <taxon>Lasiosphaeriaceae</taxon>
        <taxon>Cercophora</taxon>
    </lineage>
</organism>